<accession>A0ABN1H3Y7</accession>
<comment type="caution">
    <text evidence="2">The sequence shown here is derived from an EMBL/GenBank/DDBJ whole genome shotgun (WGS) entry which is preliminary data.</text>
</comment>
<sequence length="149" mass="15437">MLRNTLMISLAASGLLAVAACSDNTDDDVVQPPVAGAAAEPVSEQRAETAQTSAALAFGMTRQQLEDADLMSAQMTDLGDVDTLVLDASGQLTHVVIELEGPGDRKVALPIADVSSVARGNGDIKDLSTTLTASELAAMPQWTRESAAR</sequence>
<dbReference type="InterPro" id="IPR011033">
    <property type="entry name" value="PRC_barrel-like_sf"/>
</dbReference>
<evidence type="ECO:0000313" key="2">
    <source>
        <dbReference type="EMBL" id="GAA0628001.1"/>
    </source>
</evidence>
<dbReference type="SUPFAM" id="SSF50346">
    <property type="entry name" value="PRC-barrel domain"/>
    <property type="match status" value="1"/>
</dbReference>
<feature type="signal peptide" evidence="1">
    <location>
        <begin position="1"/>
        <end position="19"/>
    </location>
</feature>
<evidence type="ECO:0000256" key="1">
    <source>
        <dbReference type="SAM" id="SignalP"/>
    </source>
</evidence>
<gene>
    <name evidence="2" type="ORF">GCM10009422_26380</name>
</gene>
<evidence type="ECO:0008006" key="4">
    <source>
        <dbReference type="Google" id="ProtNLM"/>
    </source>
</evidence>
<dbReference type="Proteomes" id="UP001501352">
    <property type="component" value="Unassembled WGS sequence"/>
</dbReference>
<dbReference type="Gene3D" id="2.30.30.240">
    <property type="entry name" value="PRC-barrel domain"/>
    <property type="match status" value="1"/>
</dbReference>
<proteinExistence type="predicted"/>
<dbReference type="PROSITE" id="PS51257">
    <property type="entry name" value="PROKAR_LIPOPROTEIN"/>
    <property type="match status" value="1"/>
</dbReference>
<keyword evidence="1" id="KW-0732">Signal</keyword>
<dbReference type="EMBL" id="BAAAGA010000006">
    <property type="protein sequence ID" value="GAA0628001.1"/>
    <property type="molecule type" value="Genomic_DNA"/>
</dbReference>
<feature type="chain" id="PRO_5045234813" description="PRC-barrel domain-containing protein" evidence="1">
    <location>
        <begin position="20"/>
        <end position="149"/>
    </location>
</feature>
<reference evidence="2 3" key="1">
    <citation type="journal article" date="2019" name="Int. J. Syst. Evol. Microbiol.">
        <title>The Global Catalogue of Microorganisms (GCM) 10K type strain sequencing project: providing services to taxonomists for standard genome sequencing and annotation.</title>
        <authorList>
            <consortium name="The Broad Institute Genomics Platform"/>
            <consortium name="The Broad Institute Genome Sequencing Center for Infectious Disease"/>
            <person name="Wu L."/>
            <person name="Ma J."/>
        </authorList>
    </citation>
    <scope>NUCLEOTIDE SEQUENCE [LARGE SCALE GENOMIC DNA]</scope>
    <source>
        <strain evidence="2 3">JCM 12928</strain>
    </source>
</reference>
<dbReference type="RefSeq" id="WP_343794448.1">
    <property type="nucleotide sequence ID" value="NZ_BAAAGA010000006.1"/>
</dbReference>
<evidence type="ECO:0000313" key="3">
    <source>
        <dbReference type="Proteomes" id="UP001501352"/>
    </source>
</evidence>
<name>A0ABN1H3Y7_9CAUL</name>
<keyword evidence="3" id="KW-1185">Reference proteome</keyword>
<protein>
    <recommendedName>
        <fullName evidence="4">PRC-barrel domain-containing protein</fullName>
    </recommendedName>
</protein>
<organism evidence="2 3">
    <name type="scientific">Brevundimonas kwangchunensis</name>
    <dbReference type="NCBI Taxonomy" id="322163"/>
    <lineage>
        <taxon>Bacteria</taxon>
        <taxon>Pseudomonadati</taxon>
        <taxon>Pseudomonadota</taxon>
        <taxon>Alphaproteobacteria</taxon>
        <taxon>Caulobacterales</taxon>
        <taxon>Caulobacteraceae</taxon>
        <taxon>Brevundimonas</taxon>
    </lineage>
</organism>